<proteinExistence type="predicted"/>
<dbReference type="InterPro" id="IPR006059">
    <property type="entry name" value="SBP"/>
</dbReference>
<sequence>MKRIISGICLYLSLLLLMSLVSSCSVPQVERFEKSEPSAWVDGSPKVIRFWMRGNESSELSESFRQDMLAYELSHPDIKIEYDFIAYPDVESKWNTAFAGGTAPDLFEIGIINLASRANLNQLAPLDSYIQAWVDRKDIPEPVYRFGSYQGHIYGLGYMYAPNIFVYRKDFFEEAGLNPDHTPKSWDELLDYASKLALKDDGRLTRGGFVIPRQGGEFWLEIFGRQNGNEIVDENGMIPVFDSPSAVEAVQYLLKLLPYSATYNSLNGEKNPFLLNNAAMTYMPAEDINALLRAKPSLKNHIGAAGDVPGKRHSTFNGLRLFAISNSSRHKSEAWDVIQFLMSRERMRTRMKAINVPGTRESLIPEFVSLRPELNSAIMDAVRIGTGRPNLTWSPLYEKYARRGYEEAIFQTKPPEQALGDAVKELLKEIGR</sequence>
<gene>
    <name evidence="1" type="ORF">E1757_21560</name>
</gene>
<dbReference type="InterPro" id="IPR050490">
    <property type="entry name" value="Bact_solute-bd_prot1"/>
</dbReference>
<accession>A0A4R5KJX1</accession>
<reference evidence="1 2" key="1">
    <citation type="submission" date="2019-03" db="EMBL/GenBank/DDBJ databases">
        <title>This is whole genome sequence of Paenibacillus sp MS74 strain.</title>
        <authorList>
            <person name="Trinh H.N."/>
        </authorList>
    </citation>
    <scope>NUCLEOTIDE SEQUENCE [LARGE SCALE GENOMIC DNA]</scope>
    <source>
        <strain evidence="1 2">MS74</strain>
    </source>
</reference>
<comment type="caution">
    <text evidence="1">The sequence shown here is derived from an EMBL/GenBank/DDBJ whole genome shotgun (WGS) entry which is preliminary data.</text>
</comment>
<dbReference type="CDD" id="cd14748">
    <property type="entry name" value="PBP2_UgpB"/>
    <property type="match status" value="1"/>
</dbReference>
<evidence type="ECO:0000313" key="2">
    <source>
        <dbReference type="Proteomes" id="UP000295636"/>
    </source>
</evidence>
<name>A0A4R5KJX1_9BACL</name>
<evidence type="ECO:0000313" key="1">
    <source>
        <dbReference type="EMBL" id="TDF95125.1"/>
    </source>
</evidence>
<dbReference type="PANTHER" id="PTHR43649:SF12">
    <property type="entry name" value="DIACETYLCHITOBIOSE BINDING PROTEIN DASA"/>
    <property type="match status" value="1"/>
</dbReference>
<dbReference type="OrthoDB" id="9795467at2"/>
<protein>
    <submittedName>
        <fullName evidence="1">ABC transporter substrate-binding protein</fullName>
    </submittedName>
</protein>
<organism evidence="1 2">
    <name type="scientific">Paenibacillus piri</name>
    <dbReference type="NCBI Taxonomy" id="2547395"/>
    <lineage>
        <taxon>Bacteria</taxon>
        <taxon>Bacillati</taxon>
        <taxon>Bacillota</taxon>
        <taxon>Bacilli</taxon>
        <taxon>Bacillales</taxon>
        <taxon>Paenibacillaceae</taxon>
        <taxon>Paenibacillus</taxon>
    </lineage>
</organism>
<dbReference type="AlphaFoldDB" id="A0A4R5KJX1"/>
<dbReference type="SUPFAM" id="SSF53850">
    <property type="entry name" value="Periplasmic binding protein-like II"/>
    <property type="match status" value="1"/>
</dbReference>
<dbReference type="RefSeq" id="WP_133231974.1">
    <property type="nucleotide sequence ID" value="NZ_SMRT01000011.1"/>
</dbReference>
<dbReference type="PROSITE" id="PS51257">
    <property type="entry name" value="PROKAR_LIPOPROTEIN"/>
    <property type="match status" value="1"/>
</dbReference>
<dbReference type="Gene3D" id="3.40.190.10">
    <property type="entry name" value="Periplasmic binding protein-like II"/>
    <property type="match status" value="1"/>
</dbReference>
<keyword evidence="2" id="KW-1185">Reference proteome</keyword>
<dbReference type="PANTHER" id="PTHR43649">
    <property type="entry name" value="ARABINOSE-BINDING PROTEIN-RELATED"/>
    <property type="match status" value="1"/>
</dbReference>
<dbReference type="EMBL" id="SMRT01000011">
    <property type="protein sequence ID" value="TDF95125.1"/>
    <property type="molecule type" value="Genomic_DNA"/>
</dbReference>
<dbReference type="Proteomes" id="UP000295636">
    <property type="component" value="Unassembled WGS sequence"/>
</dbReference>
<dbReference type="Pfam" id="PF01547">
    <property type="entry name" value="SBP_bac_1"/>
    <property type="match status" value="1"/>
</dbReference>